<dbReference type="PROSITE" id="PS50943">
    <property type="entry name" value="HTH_CROC1"/>
    <property type="match status" value="1"/>
</dbReference>
<name>A0AAV3XJU1_9CYAN</name>
<dbReference type="InterPro" id="IPR001387">
    <property type="entry name" value="Cro/C1-type_HTH"/>
</dbReference>
<dbReference type="EMBL" id="BLAY01000205">
    <property type="protein sequence ID" value="GET43187.1"/>
    <property type="molecule type" value="Genomic_DNA"/>
</dbReference>
<gene>
    <name evidence="2" type="ORF">MiSe_80090</name>
</gene>
<dbReference type="SUPFAM" id="SSF47413">
    <property type="entry name" value="lambda repressor-like DNA-binding domains"/>
    <property type="match status" value="1"/>
</dbReference>
<dbReference type="Proteomes" id="UP001050975">
    <property type="component" value="Unassembled WGS sequence"/>
</dbReference>
<dbReference type="RefSeq" id="WP_264196908.1">
    <property type="nucleotide sequence ID" value="NZ_BLAY01000205.1"/>
</dbReference>
<organism evidence="2 3">
    <name type="scientific">Microseira wollei NIES-4236</name>
    <dbReference type="NCBI Taxonomy" id="2530354"/>
    <lineage>
        <taxon>Bacteria</taxon>
        <taxon>Bacillati</taxon>
        <taxon>Cyanobacteriota</taxon>
        <taxon>Cyanophyceae</taxon>
        <taxon>Oscillatoriophycideae</taxon>
        <taxon>Aerosakkonematales</taxon>
        <taxon>Aerosakkonemataceae</taxon>
        <taxon>Microseira</taxon>
    </lineage>
</organism>
<dbReference type="AlphaFoldDB" id="A0AAV3XJU1"/>
<evidence type="ECO:0000313" key="2">
    <source>
        <dbReference type="EMBL" id="GET43187.1"/>
    </source>
</evidence>
<dbReference type="PANTHER" id="PTHR37301:SF1">
    <property type="entry name" value="DNA-BINDING PROTEIN"/>
    <property type="match status" value="1"/>
</dbReference>
<dbReference type="InterPro" id="IPR010982">
    <property type="entry name" value="Lambda_DNA-bd_dom_sf"/>
</dbReference>
<reference evidence="2" key="1">
    <citation type="submission" date="2019-10" db="EMBL/GenBank/DDBJ databases">
        <title>Draft genome sequece of Microseira wollei NIES-4236.</title>
        <authorList>
            <person name="Yamaguchi H."/>
            <person name="Suzuki S."/>
            <person name="Kawachi M."/>
        </authorList>
    </citation>
    <scope>NUCLEOTIDE SEQUENCE</scope>
    <source>
        <strain evidence="2">NIES-4236</strain>
    </source>
</reference>
<feature type="domain" description="HTH cro/C1-type" evidence="1">
    <location>
        <begin position="6"/>
        <end position="62"/>
    </location>
</feature>
<keyword evidence="3" id="KW-1185">Reference proteome</keyword>
<evidence type="ECO:0000313" key="3">
    <source>
        <dbReference type="Proteomes" id="UP001050975"/>
    </source>
</evidence>
<dbReference type="SMART" id="SM00530">
    <property type="entry name" value="HTH_XRE"/>
    <property type="match status" value="1"/>
</dbReference>
<evidence type="ECO:0000259" key="1">
    <source>
        <dbReference type="PROSITE" id="PS50943"/>
    </source>
</evidence>
<dbReference type="PANTHER" id="PTHR37301">
    <property type="entry name" value="DNA-BINDING PROTEIN-RELATED"/>
    <property type="match status" value="1"/>
</dbReference>
<dbReference type="GO" id="GO:0003677">
    <property type="term" value="F:DNA binding"/>
    <property type="evidence" value="ECO:0007669"/>
    <property type="project" value="InterPro"/>
</dbReference>
<dbReference type="Pfam" id="PF13443">
    <property type="entry name" value="HTH_26"/>
    <property type="match status" value="1"/>
</dbReference>
<protein>
    <recommendedName>
        <fullName evidence="1">HTH cro/C1-type domain-containing protein</fullName>
    </recommendedName>
</protein>
<proteinExistence type="predicted"/>
<comment type="caution">
    <text evidence="2">The sequence shown here is derived from an EMBL/GenBank/DDBJ whole genome shotgun (WGS) entry which is preliminary data.</text>
</comment>
<accession>A0AAV3XJU1</accession>
<sequence>MIRWRLAVVMAERNISNKELARLTGMNPNSISRLRVRRYLNRIDGDTLNALCKALKCQPGDLMVYDEDEADS</sequence>
<dbReference type="CDD" id="cd00093">
    <property type="entry name" value="HTH_XRE"/>
    <property type="match status" value="1"/>
</dbReference>
<dbReference type="Gene3D" id="1.10.260.40">
    <property type="entry name" value="lambda repressor-like DNA-binding domains"/>
    <property type="match status" value="1"/>
</dbReference>